<name>A0A1Q4UZT0_9ACTN</name>
<gene>
    <name evidence="1" type="ORF">AB852_32320</name>
</gene>
<comment type="caution">
    <text evidence="1">The sequence shown here is derived from an EMBL/GenBank/DDBJ whole genome shotgun (WGS) entry which is preliminary data.</text>
</comment>
<proteinExistence type="predicted"/>
<sequence>MHESAGLRPLATFFRGNQVELPSTVDDIRAALPAGRREEFEGELARFIGHWALECRPDIRDADRATFERLEQGDSSGFTVAEDLDS</sequence>
<organism evidence="1 2">
    <name type="scientific">Streptomyces uncialis</name>
    <dbReference type="NCBI Taxonomy" id="1048205"/>
    <lineage>
        <taxon>Bacteria</taxon>
        <taxon>Bacillati</taxon>
        <taxon>Actinomycetota</taxon>
        <taxon>Actinomycetes</taxon>
        <taxon>Kitasatosporales</taxon>
        <taxon>Streptomycetaceae</taxon>
        <taxon>Streptomyces</taxon>
    </lineage>
</organism>
<reference evidence="1 2" key="1">
    <citation type="submission" date="2015-06" db="EMBL/GenBank/DDBJ databases">
        <title>Cloning and characterization of the uncialamcin biosynthetic gene cluster.</title>
        <authorList>
            <person name="Yan X."/>
            <person name="Huang T."/>
            <person name="Ge H."/>
            <person name="Shen B."/>
        </authorList>
    </citation>
    <scope>NUCLEOTIDE SEQUENCE [LARGE SCALE GENOMIC DNA]</scope>
    <source>
        <strain evidence="1 2">DCA2648</strain>
    </source>
</reference>
<protein>
    <submittedName>
        <fullName evidence="1">Uncharacterized protein</fullName>
    </submittedName>
</protein>
<dbReference type="RefSeq" id="WP_073793819.1">
    <property type="nucleotide sequence ID" value="NZ_LFBV01000010.1"/>
</dbReference>
<dbReference type="Proteomes" id="UP000186455">
    <property type="component" value="Unassembled WGS sequence"/>
</dbReference>
<evidence type="ECO:0000313" key="1">
    <source>
        <dbReference type="EMBL" id="OKH91142.1"/>
    </source>
</evidence>
<evidence type="ECO:0000313" key="2">
    <source>
        <dbReference type="Proteomes" id="UP000186455"/>
    </source>
</evidence>
<accession>A0A1Q4UZT0</accession>
<dbReference type="EMBL" id="LFBV01000010">
    <property type="protein sequence ID" value="OKH91142.1"/>
    <property type="molecule type" value="Genomic_DNA"/>
</dbReference>
<dbReference type="AlphaFoldDB" id="A0A1Q4UZT0"/>
<keyword evidence="2" id="KW-1185">Reference proteome</keyword>